<keyword evidence="1 7" id="KW-0723">Serine/threonine-protein kinase</keyword>
<accession>A0AAD1UCV7</accession>
<feature type="domain" description="AGC-kinase C-terminal" evidence="10">
    <location>
        <begin position="283"/>
        <end position="336"/>
    </location>
</feature>
<dbReference type="GO" id="GO:0004691">
    <property type="term" value="F:cAMP-dependent protein kinase activity"/>
    <property type="evidence" value="ECO:0007669"/>
    <property type="project" value="TreeGrafter"/>
</dbReference>
<evidence type="ECO:0000256" key="5">
    <source>
        <dbReference type="ARBA" id="ARBA00022840"/>
    </source>
</evidence>
<dbReference type="PROSITE" id="PS00108">
    <property type="entry name" value="PROTEIN_KINASE_ST"/>
    <property type="match status" value="1"/>
</dbReference>
<keyword evidence="2" id="KW-0808">Transferase</keyword>
<name>A0AAD1UCV7_EUPCR</name>
<evidence type="ECO:0000259" key="10">
    <source>
        <dbReference type="PROSITE" id="PS51285"/>
    </source>
</evidence>
<comment type="similarity">
    <text evidence="7">Belongs to the protein kinase superfamily.</text>
</comment>
<dbReference type="GO" id="GO:0005524">
    <property type="term" value="F:ATP binding"/>
    <property type="evidence" value="ECO:0007669"/>
    <property type="project" value="UniProtKB-UniRule"/>
</dbReference>
<dbReference type="InterPro" id="IPR000719">
    <property type="entry name" value="Prot_kinase_dom"/>
</dbReference>
<dbReference type="PROSITE" id="PS50011">
    <property type="entry name" value="PROTEIN_KINASE_DOM"/>
    <property type="match status" value="1"/>
</dbReference>
<dbReference type="InterPro" id="IPR017441">
    <property type="entry name" value="Protein_kinase_ATP_BS"/>
</dbReference>
<dbReference type="EMBL" id="CAMPGE010007812">
    <property type="protein sequence ID" value="CAI2366728.1"/>
    <property type="molecule type" value="Genomic_DNA"/>
</dbReference>
<evidence type="ECO:0000256" key="3">
    <source>
        <dbReference type="ARBA" id="ARBA00022741"/>
    </source>
</evidence>
<dbReference type="GO" id="GO:0005952">
    <property type="term" value="C:cAMP-dependent protein kinase complex"/>
    <property type="evidence" value="ECO:0007669"/>
    <property type="project" value="TreeGrafter"/>
</dbReference>
<dbReference type="Pfam" id="PF00069">
    <property type="entry name" value="Pkinase"/>
    <property type="match status" value="1"/>
</dbReference>
<evidence type="ECO:0000256" key="1">
    <source>
        <dbReference type="ARBA" id="ARBA00022527"/>
    </source>
</evidence>
<evidence type="ECO:0000313" key="12">
    <source>
        <dbReference type="EMBL" id="CAI2366861.1"/>
    </source>
</evidence>
<dbReference type="PANTHER" id="PTHR24353">
    <property type="entry name" value="CYCLIC NUCLEOTIDE-DEPENDENT PROTEIN KINASE"/>
    <property type="match status" value="1"/>
</dbReference>
<dbReference type="Gene3D" id="3.30.200.20">
    <property type="entry name" value="Phosphorylase Kinase, domain 1"/>
    <property type="match status" value="1"/>
</dbReference>
<evidence type="ECO:0000313" key="11">
    <source>
        <dbReference type="EMBL" id="CAI2366728.1"/>
    </source>
</evidence>
<dbReference type="Proteomes" id="UP001295684">
    <property type="component" value="Unassembled WGS sequence"/>
</dbReference>
<keyword evidence="3 6" id="KW-0547">Nucleotide-binding</keyword>
<feature type="region of interest" description="Disordered" evidence="8">
    <location>
        <begin position="296"/>
        <end position="336"/>
    </location>
</feature>
<proteinExistence type="inferred from homology"/>
<dbReference type="CDD" id="cd05580">
    <property type="entry name" value="STKc_PKA_like"/>
    <property type="match status" value="1"/>
</dbReference>
<evidence type="ECO:0000256" key="7">
    <source>
        <dbReference type="RuleBase" id="RU000304"/>
    </source>
</evidence>
<dbReference type="Gene3D" id="1.10.510.10">
    <property type="entry name" value="Transferase(Phosphotransferase) domain 1"/>
    <property type="match status" value="1"/>
</dbReference>
<dbReference type="SUPFAM" id="SSF56112">
    <property type="entry name" value="Protein kinase-like (PK-like)"/>
    <property type="match status" value="1"/>
</dbReference>
<evidence type="ECO:0000256" key="2">
    <source>
        <dbReference type="ARBA" id="ARBA00022679"/>
    </source>
</evidence>
<feature type="domain" description="Protein kinase" evidence="9">
    <location>
        <begin position="26"/>
        <end position="282"/>
    </location>
</feature>
<dbReference type="GO" id="GO:0009653">
    <property type="term" value="P:anatomical structure morphogenesis"/>
    <property type="evidence" value="ECO:0007669"/>
    <property type="project" value="UniProtKB-ARBA"/>
</dbReference>
<dbReference type="PROSITE" id="PS00107">
    <property type="entry name" value="PROTEIN_KINASE_ATP"/>
    <property type="match status" value="1"/>
</dbReference>
<feature type="compositionally biased region" description="Acidic residues" evidence="8">
    <location>
        <begin position="304"/>
        <end position="336"/>
    </location>
</feature>
<dbReference type="InterPro" id="IPR008271">
    <property type="entry name" value="Ser/Thr_kinase_AS"/>
</dbReference>
<sequence length="336" mass="39017">MEKDLEKKLSGLSIEDAKESFSLSDFNLSKTVGTGSFGRVVMAKLKKDKKKMPYALKILKKTEIVRLKQVDHVKTECKVLMMMDHPFIIKIKGKFKDNKYVYLLLEYICGGELFRLLRSECRFINDVALFYITEIACTLEYIHSLDIAYRDLKPENLLIDKEGHLKITDFGFAKIVRDKTYTLCGTPEYLAPEIIQNNGHDKNVDWWALGILIFEFLAGYPPFYDENPWEIYKKIIEGYFEFPSNIETKAKDLIKKLLSVDPSKRLGSGSTGAADVKKHKWFRGVDWDLVYNREIPPPWTPSMESEDDTQYYDDYPDSTDPVEEPSVEDQELFDDF</sequence>
<dbReference type="SMART" id="SM00133">
    <property type="entry name" value="S_TK_X"/>
    <property type="match status" value="1"/>
</dbReference>
<feature type="binding site" evidence="6">
    <location>
        <position position="57"/>
    </location>
    <ligand>
        <name>ATP</name>
        <dbReference type="ChEBI" id="CHEBI:30616"/>
    </ligand>
</feature>
<dbReference type="PROSITE" id="PS51285">
    <property type="entry name" value="AGC_KINASE_CTER"/>
    <property type="match status" value="1"/>
</dbReference>
<keyword evidence="5 6" id="KW-0067">ATP-binding</keyword>
<keyword evidence="4" id="KW-0418">Kinase</keyword>
<protein>
    <submittedName>
        <fullName evidence="12">Uncharacterized protein</fullName>
    </submittedName>
</protein>
<dbReference type="InterPro" id="IPR011009">
    <property type="entry name" value="Kinase-like_dom_sf"/>
</dbReference>
<evidence type="ECO:0000313" key="13">
    <source>
        <dbReference type="Proteomes" id="UP001295684"/>
    </source>
</evidence>
<dbReference type="FunFam" id="1.10.510.10:FF:000005">
    <property type="entry name" value="cAMP-dependent protein kinase catalytic subunit alpha"/>
    <property type="match status" value="1"/>
</dbReference>
<reference evidence="12" key="1">
    <citation type="submission" date="2023-07" db="EMBL/GenBank/DDBJ databases">
        <authorList>
            <consortium name="AG Swart"/>
            <person name="Singh M."/>
            <person name="Singh A."/>
            <person name="Seah K."/>
            <person name="Emmerich C."/>
        </authorList>
    </citation>
    <scope>NUCLEOTIDE SEQUENCE</scope>
    <source>
        <strain evidence="12">DP1</strain>
    </source>
</reference>
<evidence type="ECO:0000256" key="6">
    <source>
        <dbReference type="PROSITE-ProRule" id="PRU10141"/>
    </source>
</evidence>
<comment type="caution">
    <text evidence="12">The sequence shown here is derived from an EMBL/GenBank/DDBJ whole genome shotgun (WGS) entry which is preliminary data.</text>
</comment>
<evidence type="ECO:0000256" key="8">
    <source>
        <dbReference type="SAM" id="MobiDB-lite"/>
    </source>
</evidence>
<gene>
    <name evidence="11" type="ORF">ECRASSUSDP1_LOCUS8001</name>
    <name evidence="12" type="ORF">ECRASSUSDP1_LOCUS8135</name>
</gene>
<dbReference type="EMBL" id="CAMPGE010007946">
    <property type="protein sequence ID" value="CAI2366861.1"/>
    <property type="molecule type" value="Genomic_DNA"/>
</dbReference>
<evidence type="ECO:0000256" key="4">
    <source>
        <dbReference type="ARBA" id="ARBA00022777"/>
    </source>
</evidence>
<evidence type="ECO:0000259" key="9">
    <source>
        <dbReference type="PROSITE" id="PS50011"/>
    </source>
</evidence>
<dbReference type="SMART" id="SM00220">
    <property type="entry name" value="S_TKc"/>
    <property type="match status" value="1"/>
</dbReference>
<dbReference type="AlphaFoldDB" id="A0AAD1UCV7"/>
<dbReference type="PANTHER" id="PTHR24353:SF37">
    <property type="entry name" value="CAMP-DEPENDENT PROTEIN KINASE CATALYTIC SUBUNIT PRKX"/>
    <property type="match status" value="1"/>
</dbReference>
<dbReference type="InterPro" id="IPR000961">
    <property type="entry name" value="AGC-kinase_C"/>
</dbReference>
<organism evidence="12 13">
    <name type="scientific">Euplotes crassus</name>
    <dbReference type="NCBI Taxonomy" id="5936"/>
    <lineage>
        <taxon>Eukaryota</taxon>
        <taxon>Sar</taxon>
        <taxon>Alveolata</taxon>
        <taxon>Ciliophora</taxon>
        <taxon>Intramacronucleata</taxon>
        <taxon>Spirotrichea</taxon>
        <taxon>Hypotrichia</taxon>
        <taxon>Euplotida</taxon>
        <taxon>Euplotidae</taxon>
        <taxon>Moneuplotes</taxon>
    </lineage>
</organism>
<keyword evidence="13" id="KW-1185">Reference proteome</keyword>
<dbReference type="FunFam" id="3.30.200.20:FF:000042">
    <property type="entry name" value="Aurora kinase A"/>
    <property type="match status" value="1"/>
</dbReference>